<feature type="transmembrane region" description="Helical" evidence="2">
    <location>
        <begin position="439"/>
        <end position="457"/>
    </location>
</feature>
<dbReference type="InterPro" id="IPR035897">
    <property type="entry name" value="Toll_tir_struct_dom_sf"/>
</dbReference>
<evidence type="ECO:0000313" key="3">
    <source>
        <dbReference type="EMBL" id="CAI3981374.1"/>
    </source>
</evidence>
<dbReference type="Gene3D" id="3.40.50.10140">
    <property type="entry name" value="Toll/interleukin-1 receptor homology (TIR) domain"/>
    <property type="match status" value="1"/>
</dbReference>
<reference evidence="3" key="1">
    <citation type="submission" date="2022-10" db="EMBL/GenBank/DDBJ databases">
        <authorList>
            <person name="Chen Y."/>
            <person name="Dougan E. K."/>
            <person name="Chan C."/>
            <person name="Rhodes N."/>
            <person name="Thang M."/>
        </authorList>
    </citation>
    <scope>NUCLEOTIDE SEQUENCE</scope>
</reference>
<evidence type="ECO:0008006" key="6">
    <source>
        <dbReference type="Google" id="ProtNLM"/>
    </source>
</evidence>
<feature type="transmembrane region" description="Helical" evidence="2">
    <location>
        <begin position="124"/>
        <end position="141"/>
    </location>
</feature>
<dbReference type="EMBL" id="CAMXCT030000628">
    <property type="protein sequence ID" value="CAL4768686.1"/>
    <property type="molecule type" value="Genomic_DNA"/>
</dbReference>
<sequence>MVPRPHLKELPSVAKHDQRLASELTTELEATLLRGVPLHLCLSGWAQHWDLSNTEAADDAPYTLSRQTQHFDAFLSHDWGTSRWLKLLAMLMVFNSRAAAISTTLVSVLSPLLATFAFGITESLGPMLFSFLTFWVILCFWQRIRQCFRRPLIVFMDKLCISQKDEQLKERGILGLASFLDRSECLTILWSSRYFSRIWCTFEVAAFLRNEQKRHIRIIPVSFAKLVFLLSLYAHVGAFAYYTFSIREDVWTWLAGTTGMIDDWWVKVTVLSSSFSCLASVLGPLIFYIGINLMKDIDSLRQQLSSFNIKRCKCYCCSVSHQDPVTKMRIPCDREVIFATLEEWYGGPKDPEAGGESSSRSSASASPNSFVGPFNKLVRDHLAGIVRETLEDISGQLRYGMCMVVVILMPLFPCCLMQNWMYLQDWSNSTLLIFFLRNLLNWAKLPLWAMLAFWAAIRNCELGLYLCQRKMKYMNQIVVSCLMTILTLILLGFACIPFEIVFFVTRDEQSLFFPLIPFMVIVVIDLCIFVPALRCKWLSHLSPERPLRAPYPGCRSTDELPSI</sequence>
<feature type="transmembrane region" description="Helical" evidence="2">
    <location>
        <begin position="477"/>
        <end position="505"/>
    </location>
</feature>
<name>A0A9P1BXP3_9DINO</name>
<accession>A0A9P1BXP3</accession>
<dbReference type="SUPFAM" id="SSF52200">
    <property type="entry name" value="Toll/Interleukin receptor TIR domain"/>
    <property type="match status" value="1"/>
</dbReference>
<evidence type="ECO:0000256" key="1">
    <source>
        <dbReference type="SAM" id="MobiDB-lite"/>
    </source>
</evidence>
<feature type="region of interest" description="Disordered" evidence="1">
    <location>
        <begin position="349"/>
        <end position="368"/>
    </location>
</feature>
<dbReference type="AlphaFoldDB" id="A0A9P1BXP3"/>
<dbReference type="EMBL" id="CAMXCT010000628">
    <property type="protein sequence ID" value="CAI3981374.1"/>
    <property type="molecule type" value="Genomic_DNA"/>
</dbReference>
<keyword evidence="2" id="KW-0472">Membrane</keyword>
<evidence type="ECO:0000313" key="5">
    <source>
        <dbReference type="Proteomes" id="UP001152797"/>
    </source>
</evidence>
<keyword evidence="2" id="KW-0812">Transmembrane</keyword>
<feature type="transmembrane region" description="Helical" evidence="2">
    <location>
        <begin position="98"/>
        <end position="118"/>
    </location>
</feature>
<keyword evidence="5" id="KW-1185">Reference proteome</keyword>
<feature type="transmembrane region" description="Helical" evidence="2">
    <location>
        <begin position="397"/>
        <end position="419"/>
    </location>
</feature>
<evidence type="ECO:0000313" key="4">
    <source>
        <dbReference type="EMBL" id="CAL4768686.1"/>
    </source>
</evidence>
<reference evidence="4 5" key="2">
    <citation type="submission" date="2024-05" db="EMBL/GenBank/DDBJ databases">
        <authorList>
            <person name="Chen Y."/>
            <person name="Shah S."/>
            <person name="Dougan E. K."/>
            <person name="Thang M."/>
            <person name="Chan C."/>
        </authorList>
    </citation>
    <scope>NUCLEOTIDE SEQUENCE [LARGE SCALE GENOMIC DNA]</scope>
</reference>
<protein>
    <recommendedName>
        <fullName evidence="6">TIR domain-containing protein</fullName>
    </recommendedName>
</protein>
<feature type="transmembrane region" description="Helical" evidence="2">
    <location>
        <begin position="223"/>
        <end position="244"/>
    </location>
</feature>
<organism evidence="3">
    <name type="scientific">Cladocopium goreaui</name>
    <dbReference type="NCBI Taxonomy" id="2562237"/>
    <lineage>
        <taxon>Eukaryota</taxon>
        <taxon>Sar</taxon>
        <taxon>Alveolata</taxon>
        <taxon>Dinophyceae</taxon>
        <taxon>Suessiales</taxon>
        <taxon>Symbiodiniaceae</taxon>
        <taxon>Cladocopium</taxon>
    </lineage>
</organism>
<feature type="transmembrane region" description="Helical" evidence="2">
    <location>
        <begin position="264"/>
        <end position="291"/>
    </location>
</feature>
<gene>
    <name evidence="3" type="ORF">C1SCF055_LOCUS9172</name>
</gene>
<dbReference type="EMBL" id="CAMXCT020000628">
    <property type="protein sequence ID" value="CAL1134749.1"/>
    <property type="molecule type" value="Genomic_DNA"/>
</dbReference>
<dbReference type="OrthoDB" id="430346at2759"/>
<evidence type="ECO:0000256" key="2">
    <source>
        <dbReference type="SAM" id="Phobius"/>
    </source>
</evidence>
<feature type="transmembrane region" description="Helical" evidence="2">
    <location>
        <begin position="511"/>
        <end position="533"/>
    </location>
</feature>
<dbReference type="Proteomes" id="UP001152797">
    <property type="component" value="Unassembled WGS sequence"/>
</dbReference>
<keyword evidence="2" id="KW-1133">Transmembrane helix</keyword>
<feature type="compositionally biased region" description="Low complexity" evidence="1">
    <location>
        <begin position="357"/>
        <end position="366"/>
    </location>
</feature>
<comment type="caution">
    <text evidence="3">The sequence shown here is derived from an EMBL/GenBank/DDBJ whole genome shotgun (WGS) entry which is preliminary data.</text>
</comment>
<proteinExistence type="predicted"/>